<comment type="similarity">
    <text evidence="1">Belongs to the short-chain dehydrogenases/reductases (SDR) family.</text>
</comment>
<dbReference type="FunFam" id="3.40.50.720:FF:000084">
    <property type="entry name" value="Short-chain dehydrogenase reductase"/>
    <property type="match status" value="1"/>
</dbReference>
<dbReference type="EC" id="1.1.1.125" evidence="3"/>
<dbReference type="GO" id="GO:0008206">
    <property type="term" value="P:bile acid metabolic process"/>
    <property type="evidence" value="ECO:0007669"/>
    <property type="project" value="UniProtKB-ARBA"/>
</dbReference>
<dbReference type="InterPro" id="IPR002347">
    <property type="entry name" value="SDR_fam"/>
</dbReference>
<dbReference type="eggNOG" id="COG1028">
    <property type="taxonomic scope" value="Bacteria"/>
</dbReference>
<dbReference type="AlphaFoldDB" id="A0A0B0IJW3"/>
<dbReference type="Gene3D" id="3.40.50.720">
    <property type="entry name" value="NAD(P)-binding Rossmann-like Domain"/>
    <property type="match status" value="1"/>
</dbReference>
<dbReference type="EMBL" id="JRJU01000002">
    <property type="protein sequence ID" value="KHF41615.1"/>
    <property type="molecule type" value="Genomic_DNA"/>
</dbReference>
<evidence type="ECO:0000256" key="1">
    <source>
        <dbReference type="ARBA" id="ARBA00006484"/>
    </source>
</evidence>
<dbReference type="InterPro" id="IPR020904">
    <property type="entry name" value="Sc_DH/Rdtase_CS"/>
</dbReference>
<comment type="caution">
    <text evidence="3">The sequence shown here is derived from an EMBL/GenBank/DDBJ whole genome shotgun (WGS) entry which is preliminary data.</text>
</comment>
<accession>A0A0B0IJW3</accession>
<name>A0A0B0IJW3_9BACI</name>
<dbReference type="InterPro" id="IPR036291">
    <property type="entry name" value="NAD(P)-bd_dom_sf"/>
</dbReference>
<sequence>MENKITDFSLNLFSLKGKVAIVTGANQGLGMAYAVAFAKAGADLFIPHLTEDVSEITQLVEETGQKVKFLQGDLTDKNYIQNIVDTCMREYGRIDILVNNAGASKFGEFTEYPDAAWEKIMDINLNAVYYLSKRVAKEMIEQKSGKIINIASALAFTADKKCPPYTTSKHGIVGLTRVFAAETGQYNIQTNAIAPGFLVTEVNQEISQNKEYYNKINDRIPLGRWGDPYDLMGTALFLASSASDYINGFTISVDGGFASTI</sequence>
<dbReference type="RefSeq" id="WP_034625724.1">
    <property type="nucleotide sequence ID" value="NZ_JRJU01000002.1"/>
</dbReference>
<proteinExistence type="inferred from homology"/>
<dbReference type="Proteomes" id="UP000030832">
    <property type="component" value="Unassembled WGS sequence"/>
</dbReference>
<evidence type="ECO:0000313" key="3">
    <source>
        <dbReference type="EMBL" id="KHF41615.1"/>
    </source>
</evidence>
<dbReference type="STRING" id="333138.LQ50_02610"/>
<keyword evidence="2 3" id="KW-0560">Oxidoreductase</keyword>
<reference evidence="3 4" key="1">
    <citation type="submission" date="2014-09" db="EMBL/GenBank/DDBJ databases">
        <title>Genome sequencing and annotation of Bacillus Okhensis strain Kh10-101T.</title>
        <authorList>
            <person name="Prakash J.S."/>
        </authorList>
    </citation>
    <scope>NUCLEOTIDE SEQUENCE [LARGE SCALE GENOMIC DNA]</scope>
    <source>
        <strain evidence="4">Kh10-101T</strain>
    </source>
</reference>
<dbReference type="PANTHER" id="PTHR42760">
    <property type="entry name" value="SHORT-CHAIN DEHYDROGENASES/REDUCTASES FAMILY MEMBER"/>
    <property type="match status" value="1"/>
</dbReference>
<gene>
    <name evidence="3" type="ORF">LQ50_02610</name>
</gene>
<dbReference type="GO" id="GO:0008678">
    <property type="term" value="F:2-deoxy-D-gluconate 3-dehydrogenase activity"/>
    <property type="evidence" value="ECO:0007669"/>
    <property type="project" value="UniProtKB-EC"/>
</dbReference>
<keyword evidence="4" id="KW-1185">Reference proteome</keyword>
<evidence type="ECO:0000256" key="2">
    <source>
        <dbReference type="ARBA" id="ARBA00023002"/>
    </source>
</evidence>
<dbReference type="Pfam" id="PF13561">
    <property type="entry name" value="adh_short_C2"/>
    <property type="match status" value="1"/>
</dbReference>
<dbReference type="PRINTS" id="PR00081">
    <property type="entry name" value="GDHRDH"/>
</dbReference>
<dbReference type="SUPFAM" id="SSF51735">
    <property type="entry name" value="NAD(P)-binding Rossmann-fold domains"/>
    <property type="match status" value="1"/>
</dbReference>
<dbReference type="OrthoDB" id="9803333at2"/>
<evidence type="ECO:0000313" key="4">
    <source>
        <dbReference type="Proteomes" id="UP000030832"/>
    </source>
</evidence>
<dbReference type="PANTHER" id="PTHR42760:SF5">
    <property type="entry name" value="2-DEHYDRO-3-DEOXY-D-GLUCONATE 5-DEHYDROGENASE"/>
    <property type="match status" value="1"/>
</dbReference>
<organism evidence="3 4">
    <name type="scientific">Halalkalibacter okhensis</name>
    <dbReference type="NCBI Taxonomy" id="333138"/>
    <lineage>
        <taxon>Bacteria</taxon>
        <taxon>Bacillati</taxon>
        <taxon>Bacillota</taxon>
        <taxon>Bacilli</taxon>
        <taxon>Bacillales</taxon>
        <taxon>Bacillaceae</taxon>
        <taxon>Halalkalibacter</taxon>
    </lineage>
</organism>
<dbReference type="PRINTS" id="PR00080">
    <property type="entry name" value="SDRFAMILY"/>
</dbReference>
<protein>
    <submittedName>
        <fullName evidence="3">2-deoxy-D-gluconate 3-dehydrogenase</fullName>
        <ecNumber evidence="3">1.1.1.125</ecNumber>
    </submittedName>
</protein>
<dbReference type="PROSITE" id="PS00061">
    <property type="entry name" value="ADH_SHORT"/>
    <property type="match status" value="1"/>
</dbReference>